<dbReference type="STRING" id="474950.SAMN05421771_2090"/>
<dbReference type="Proteomes" id="UP000199024">
    <property type="component" value="Unassembled WGS sequence"/>
</dbReference>
<dbReference type="AlphaFoldDB" id="A0A1I6M954"/>
<feature type="compositionally biased region" description="Polar residues" evidence="1">
    <location>
        <begin position="35"/>
        <end position="54"/>
    </location>
</feature>
<accession>A0A1I6M954</accession>
<name>A0A1I6M954_9BACT</name>
<reference evidence="2 3" key="1">
    <citation type="submission" date="2016-10" db="EMBL/GenBank/DDBJ databases">
        <authorList>
            <person name="de Groot N.N."/>
        </authorList>
    </citation>
    <scope>NUCLEOTIDE SEQUENCE [LARGE SCALE GENOMIC DNA]</scope>
    <source>
        <strain evidence="2 3">DSM 21001</strain>
    </source>
</reference>
<gene>
    <name evidence="2" type="ORF">SAMN05421771_2090</name>
</gene>
<keyword evidence="3" id="KW-1185">Reference proteome</keyword>
<feature type="region of interest" description="Disordered" evidence="1">
    <location>
        <begin position="1"/>
        <end position="54"/>
    </location>
</feature>
<dbReference type="EMBL" id="FOZL01000001">
    <property type="protein sequence ID" value="SFS12260.1"/>
    <property type="molecule type" value="Genomic_DNA"/>
</dbReference>
<evidence type="ECO:0000313" key="3">
    <source>
        <dbReference type="Proteomes" id="UP000199024"/>
    </source>
</evidence>
<proteinExistence type="predicted"/>
<evidence type="ECO:0000313" key="2">
    <source>
        <dbReference type="EMBL" id="SFS12260.1"/>
    </source>
</evidence>
<organism evidence="2 3">
    <name type="scientific">Granulicella pectinivorans</name>
    <dbReference type="NCBI Taxonomy" id="474950"/>
    <lineage>
        <taxon>Bacteria</taxon>
        <taxon>Pseudomonadati</taxon>
        <taxon>Acidobacteriota</taxon>
        <taxon>Terriglobia</taxon>
        <taxon>Terriglobales</taxon>
        <taxon>Acidobacteriaceae</taxon>
        <taxon>Granulicella</taxon>
    </lineage>
</organism>
<feature type="compositionally biased region" description="Polar residues" evidence="1">
    <location>
        <begin position="10"/>
        <end position="24"/>
    </location>
</feature>
<sequence>MNQTDHLESTDGQTFTGSKRTWSTPHIEERDLATAETSQQINRFNSNDHTTFYS</sequence>
<protein>
    <submittedName>
        <fullName evidence="2">Uncharacterized protein</fullName>
    </submittedName>
</protein>
<evidence type="ECO:0000256" key="1">
    <source>
        <dbReference type="SAM" id="MobiDB-lite"/>
    </source>
</evidence>